<keyword evidence="3" id="KW-0809">Transit peptide</keyword>
<gene>
    <name evidence="4" type="ORF">RchiOBHm_Chr6g0276761</name>
</gene>
<dbReference type="Pfam" id="PF02536">
    <property type="entry name" value="mTERF"/>
    <property type="match status" value="2"/>
</dbReference>
<evidence type="ECO:0000313" key="4">
    <source>
        <dbReference type="EMBL" id="PRQ24827.1"/>
    </source>
</evidence>
<dbReference type="EMBL" id="PDCK01000044">
    <property type="protein sequence ID" value="PRQ24827.1"/>
    <property type="molecule type" value="Genomic_DNA"/>
</dbReference>
<proteinExistence type="inferred from homology"/>
<dbReference type="InterPro" id="IPR003690">
    <property type="entry name" value="MTERF"/>
</dbReference>
<reference evidence="4 5" key="1">
    <citation type="journal article" date="2018" name="Nat. Genet.">
        <title>The Rosa genome provides new insights in the design of modern roses.</title>
        <authorList>
            <person name="Bendahmane M."/>
        </authorList>
    </citation>
    <scope>NUCLEOTIDE SEQUENCE [LARGE SCALE GENOMIC DNA]</scope>
    <source>
        <strain evidence="5">cv. Old Blush</strain>
    </source>
</reference>
<protein>
    <submittedName>
        <fullName evidence="4">Putative transcription regulator mTERF family</fullName>
    </submittedName>
</protein>
<evidence type="ECO:0000256" key="1">
    <source>
        <dbReference type="ARBA" id="ARBA00007692"/>
    </source>
</evidence>
<name>A0A2P6PSB4_ROSCH</name>
<accession>A0A2P6PSB4</accession>
<dbReference type="PANTHER" id="PTHR13068">
    <property type="entry name" value="CGI-12 PROTEIN-RELATED"/>
    <property type="match status" value="1"/>
</dbReference>
<dbReference type="Proteomes" id="UP000238479">
    <property type="component" value="Chromosome 6"/>
</dbReference>
<dbReference type="FunFam" id="1.25.70.10:FF:000001">
    <property type="entry name" value="Mitochondrial transcription termination factor-like"/>
    <property type="match status" value="1"/>
</dbReference>
<sequence>MNTLNGLRTLALRCSIFTIPSSQSHSSLQNQLFYRRHISTTTTSEIQANITANYLIKSCGFSPEAADSVSKKFKLSSQERADSVLAFLRTHGGLSETQISKLLRSYPGYLAAACPEKTLLPKIEFYRSLGLSKENFARTVSSNPLLLSVSLEKRILPTYNYLKSFRLSKKNVASVFKSGARIFLEGHTKNVEPNLGLLKELGMSQECISKLLTHFTHYLMLKHQRFRQVVDDVMELGFSMDKYTAFGTAIRAFWGKDSKLKMSQCREVYMTKWGWTENDVQSALKKYPRCMILSEKKIEQVMDFIVNKMGLVSGRTMARYPQIWTCSFDKKVIPRCMVFKVLLLRGLVNENLSLGYVVNISEDKFLERFVGKYFDQVPQLMSVYQGKVDIQDL</sequence>
<evidence type="ECO:0000256" key="3">
    <source>
        <dbReference type="ARBA" id="ARBA00022946"/>
    </source>
</evidence>
<dbReference type="AlphaFoldDB" id="A0A2P6PSB4"/>
<dbReference type="GO" id="GO:0003676">
    <property type="term" value="F:nucleic acid binding"/>
    <property type="evidence" value="ECO:0007669"/>
    <property type="project" value="InterPro"/>
</dbReference>
<keyword evidence="2" id="KW-0804">Transcription</keyword>
<dbReference type="SMART" id="SM00733">
    <property type="entry name" value="Mterf"/>
    <property type="match status" value="6"/>
</dbReference>
<dbReference type="GO" id="GO:0006353">
    <property type="term" value="P:DNA-templated transcription termination"/>
    <property type="evidence" value="ECO:0007669"/>
    <property type="project" value="UniProtKB-KW"/>
</dbReference>
<dbReference type="InterPro" id="IPR038538">
    <property type="entry name" value="MTERF_sf"/>
</dbReference>
<organism evidence="4 5">
    <name type="scientific">Rosa chinensis</name>
    <name type="common">China rose</name>
    <dbReference type="NCBI Taxonomy" id="74649"/>
    <lineage>
        <taxon>Eukaryota</taxon>
        <taxon>Viridiplantae</taxon>
        <taxon>Streptophyta</taxon>
        <taxon>Embryophyta</taxon>
        <taxon>Tracheophyta</taxon>
        <taxon>Spermatophyta</taxon>
        <taxon>Magnoliopsida</taxon>
        <taxon>eudicotyledons</taxon>
        <taxon>Gunneridae</taxon>
        <taxon>Pentapetalae</taxon>
        <taxon>rosids</taxon>
        <taxon>fabids</taxon>
        <taxon>Rosales</taxon>
        <taxon>Rosaceae</taxon>
        <taxon>Rosoideae</taxon>
        <taxon>Rosoideae incertae sedis</taxon>
        <taxon>Rosa</taxon>
    </lineage>
</organism>
<dbReference type="PANTHER" id="PTHR13068:SF133">
    <property type="entry name" value="MITOCHONDRIAL TRANSCRIPTION TERMINATION FACTOR FAMILY PROTEIN"/>
    <property type="match status" value="1"/>
</dbReference>
<comment type="similarity">
    <text evidence="1">Belongs to the mTERF family.</text>
</comment>
<comment type="caution">
    <text evidence="4">The sequence shown here is derived from an EMBL/GenBank/DDBJ whole genome shotgun (WGS) entry which is preliminary data.</text>
</comment>
<dbReference type="OrthoDB" id="637682at2759"/>
<evidence type="ECO:0000313" key="5">
    <source>
        <dbReference type="Proteomes" id="UP000238479"/>
    </source>
</evidence>
<dbReference type="Gramene" id="PRQ24827">
    <property type="protein sequence ID" value="PRQ24827"/>
    <property type="gene ID" value="RchiOBHm_Chr6g0276761"/>
</dbReference>
<keyword evidence="2" id="KW-0805">Transcription regulation</keyword>
<keyword evidence="2" id="KW-0806">Transcription termination</keyword>
<keyword evidence="5" id="KW-1185">Reference proteome</keyword>
<dbReference type="Gene3D" id="1.25.70.10">
    <property type="entry name" value="Transcription termination factor 3, mitochondrial"/>
    <property type="match status" value="1"/>
</dbReference>
<evidence type="ECO:0000256" key="2">
    <source>
        <dbReference type="ARBA" id="ARBA00022472"/>
    </source>
</evidence>
<dbReference type="OMA" id="WKSKLEV"/>